<protein>
    <submittedName>
        <fullName evidence="3">Glucose dehydrogenase</fullName>
    </submittedName>
</protein>
<keyword evidence="4" id="KW-1185">Reference proteome</keyword>
<dbReference type="Proteomes" id="UP000554837">
    <property type="component" value="Unassembled WGS sequence"/>
</dbReference>
<gene>
    <name evidence="3" type="ORF">HNQ51_002498</name>
</gene>
<keyword evidence="1" id="KW-1133">Transmembrane helix</keyword>
<evidence type="ECO:0000256" key="1">
    <source>
        <dbReference type="SAM" id="Phobius"/>
    </source>
</evidence>
<evidence type="ECO:0000313" key="4">
    <source>
        <dbReference type="Proteomes" id="UP000554837"/>
    </source>
</evidence>
<feature type="chain" id="PRO_5032627973" evidence="2">
    <location>
        <begin position="20"/>
        <end position="109"/>
    </location>
</feature>
<feature type="transmembrane region" description="Helical" evidence="1">
    <location>
        <begin position="29"/>
        <end position="48"/>
    </location>
</feature>
<keyword evidence="1" id="KW-0472">Membrane</keyword>
<sequence length="109" mass="11739">MRSTLLLLALALLSPAAQAHGGSDWMLAVSASYSAVLVGGACGVWAAWRQGVNLWRLLPPYALALAALAVWMNTQDWPFAAGLIAIACVLLAGAFFTTRWLTRLLRRRS</sequence>
<dbReference type="RefSeq" id="WP_138854811.1">
    <property type="nucleotide sequence ID" value="NZ_CP040709.1"/>
</dbReference>
<reference evidence="3 4" key="1">
    <citation type="submission" date="2020-08" db="EMBL/GenBank/DDBJ databases">
        <title>Genomic Encyclopedia of Type Strains, Phase IV (KMG-IV): sequencing the most valuable type-strain genomes for metagenomic binning, comparative biology and taxonomic classification.</title>
        <authorList>
            <person name="Goeker M."/>
        </authorList>
    </citation>
    <scope>NUCLEOTIDE SEQUENCE [LARGE SCALE GENOMIC DNA]</scope>
    <source>
        <strain evidence="3 4">DSM 23958</strain>
    </source>
</reference>
<keyword evidence="1" id="KW-0812">Transmembrane</keyword>
<evidence type="ECO:0000313" key="3">
    <source>
        <dbReference type="EMBL" id="MBB5205179.1"/>
    </source>
</evidence>
<feature type="transmembrane region" description="Helical" evidence="1">
    <location>
        <begin position="79"/>
        <end position="101"/>
    </location>
</feature>
<organism evidence="3 4">
    <name type="scientific">Inhella inkyongensis</name>
    <dbReference type="NCBI Taxonomy" id="392593"/>
    <lineage>
        <taxon>Bacteria</taxon>
        <taxon>Pseudomonadati</taxon>
        <taxon>Pseudomonadota</taxon>
        <taxon>Betaproteobacteria</taxon>
        <taxon>Burkholderiales</taxon>
        <taxon>Sphaerotilaceae</taxon>
        <taxon>Inhella</taxon>
    </lineage>
</organism>
<feature type="transmembrane region" description="Helical" evidence="1">
    <location>
        <begin position="55"/>
        <end position="73"/>
    </location>
</feature>
<dbReference type="EMBL" id="JACHHO010000003">
    <property type="protein sequence ID" value="MBB5205179.1"/>
    <property type="molecule type" value="Genomic_DNA"/>
</dbReference>
<comment type="caution">
    <text evidence="3">The sequence shown here is derived from an EMBL/GenBank/DDBJ whole genome shotgun (WGS) entry which is preliminary data.</text>
</comment>
<feature type="signal peptide" evidence="2">
    <location>
        <begin position="1"/>
        <end position="19"/>
    </location>
</feature>
<proteinExistence type="predicted"/>
<dbReference type="AlphaFoldDB" id="A0A840S9U7"/>
<evidence type="ECO:0000256" key="2">
    <source>
        <dbReference type="SAM" id="SignalP"/>
    </source>
</evidence>
<name>A0A840S9U7_9BURK</name>
<keyword evidence="2" id="KW-0732">Signal</keyword>
<accession>A0A840S9U7</accession>